<reference evidence="1 2" key="1">
    <citation type="journal article" date="2018" name="Sci. Rep.">
        <title>Genomic signatures of local adaptation to the degree of environmental predictability in rotifers.</title>
        <authorList>
            <person name="Franch-Gras L."/>
            <person name="Hahn C."/>
            <person name="Garcia-Roger E.M."/>
            <person name="Carmona M.J."/>
            <person name="Serra M."/>
            <person name="Gomez A."/>
        </authorList>
    </citation>
    <scope>NUCLEOTIDE SEQUENCE [LARGE SCALE GENOMIC DNA]</scope>
    <source>
        <strain evidence="1">HYR1</strain>
    </source>
</reference>
<dbReference type="Proteomes" id="UP000276133">
    <property type="component" value="Unassembled WGS sequence"/>
</dbReference>
<keyword evidence="2" id="KW-1185">Reference proteome</keyword>
<organism evidence="1 2">
    <name type="scientific">Brachionus plicatilis</name>
    <name type="common">Marine rotifer</name>
    <name type="synonym">Brachionus muelleri</name>
    <dbReference type="NCBI Taxonomy" id="10195"/>
    <lineage>
        <taxon>Eukaryota</taxon>
        <taxon>Metazoa</taxon>
        <taxon>Spiralia</taxon>
        <taxon>Gnathifera</taxon>
        <taxon>Rotifera</taxon>
        <taxon>Eurotatoria</taxon>
        <taxon>Monogononta</taxon>
        <taxon>Pseudotrocha</taxon>
        <taxon>Ploima</taxon>
        <taxon>Brachionidae</taxon>
        <taxon>Brachionus</taxon>
    </lineage>
</organism>
<protein>
    <submittedName>
        <fullName evidence="1">Uncharacterized protein</fullName>
    </submittedName>
</protein>
<dbReference type="EMBL" id="REGN01007992">
    <property type="protein sequence ID" value="RNA04716.1"/>
    <property type="molecule type" value="Genomic_DNA"/>
</dbReference>
<evidence type="ECO:0000313" key="1">
    <source>
        <dbReference type="EMBL" id="RNA04716.1"/>
    </source>
</evidence>
<name>A0A3M7PZT4_BRAPC</name>
<sequence>MLRLLHPSNYWLSTSTSSFNPSNLTHTTSSSLSTSHSDVNKQVPNLYNLKTNEIEVEIGQPLLARDLPSEENKFKIPYLAENTRENPIYGGKIIHIDEEKFNQSKEIICAKNKLSNSNWKNLIQLLTKSTNKPIITDV</sequence>
<accession>A0A3M7PZT4</accession>
<dbReference type="AlphaFoldDB" id="A0A3M7PZT4"/>
<gene>
    <name evidence="1" type="ORF">BpHYR1_020087</name>
</gene>
<evidence type="ECO:0000313" key="2">
    <source>
        <dbReference type="Proteomes" id="UP000276133"/>
    </source>
</evidence>
<proteinExistence type="predicted"/>
<comment type="caution">
    <text evidence="1">The sequence shown here is derived from an EMBL/GenBank/DDBJ whole genome shotgun (WGS) entry which is preliminary data.</text>
</comment>